<name>A0A370Q9W7_9GAMM</name>
<reference evidence="1 2" key="1">
    <citation type="submission" date="2018-07" db="EMBL/GenBank/DDBJ databases">
        <title>Genomic Encyclopedia of Type Strains, Phase IV (KMG-IV): sequencing the most valuable type-strain genomes for metagenomic binning, comparative biology and taxonomic classification.</title>
        <authorList>
            <person name="Goeker M."/>
        </authorList>
    </citation>
    <scope>NUCLEOTIDE SEQUENCE [LARGE SCALE GENOMIC DNA]</scope>
    <source>
        <strain evidence="1 2">DSM 103736</strain>
    </source>
</reference>
<dbReference type="OrthoDB" id="8778495at2"/>
<gene>
    <name evidence="1" type="ORF">C8D90_11273</name>
</gene>
<organism evidence="1 2">
    <name type="scientific">Enterobacillus tribolii</name>
    <dbReference type="NCBI Taxonomy" id="1487935"/>
    <lineage>
        <taxon>Bacteria</taxon>
        <taxon>Pseudomonadati</taxon>
        <taxon>Pseudomonadota</taxon>
        <taxon>Gammaproteobacteria</taxon>
        <taxon>Enterobacterales</taxon>
        <taxon>Hafniaceae</taxon>
        <taxon>Enterobacillus</taxon>
    </lineage>
</organism>
<evidence type="ECO:0000313" key="2">
    <source>
        <dbReference type="Proteomes" id="UP000254848"/>
    </source>
</evidence>
<dbReference type="Proteomes" id="UP000254848">
    <property type="component" value="Unassembled WGS sequence"/>
</dbReference>
<evidence type="ECO:0008006" key="3">
    <source>
        <dbReference type="Google" id="ProtNLM"/>
    </source>
</evidence>
<comment type="caution">
    <text evidence="1">The sequence shown here is derived from an EMBL/GenBank/DDBJ whole genome shotgun (WGS) entry which is preliminary data.</text>
</comment>
<dbReference type="AlphaFoldDB" id="A0A370Q9W7"/>
<protein>
    <recommendedName>
        <fullName evidence="3">HicA-like toxin of HicAB toxin-antitoxin system</fullName>
    </recommendedName>
</protein>
<proteinExistence type="predicted"/>
<keyword evidence="2" id="KW-1185">Reference proteome</keyword>
<evidence type="ECO:0000313" key="1">
    <source>
        <dbReference type="EMBL" id="RDK85147.1"/>
    </source>
</evidence>
<dbReference type="RefSeq" id="WP_115460139.1">
    <property type="nucleotide sequence ID" value="NZ_QRAP01000012.1"/>
</dbReference>
<sequence>MKEHPNKHIQAAIEYAISRGWDFDAGGRSSHCFGRIRCGIPGHREHQMSVWSTPRSPENHARQIIRMIIRCTPE</sequence>
<dbReference type="EMBL" id="QRAP01000012">
    <property type="protein sequence ID" value="RDK85147.1"/>
    <property type="molecule type" value="Genomic_DNA"/>
</dbReference>
<accession>A0A370Q9W7</accession>